<reference evidence="4 6" key="2">
    <citation type="journal article" date="2016" name="Front. Microbiol.">
        <title>Industrial Acetogenic Biocatalysts: A Comparative Metabolic and Genomic Analysis.</title>
        <authorList>
            <person name="Bengelsdorf F."/>
            <person name="Poehlein A."/>
            <person name="Sonja S."/>
            <person name="Erz C."/>
            <person name="Hummel T."/>
            <person name="Hoffmeister S."/>
            <person name="Daniel R."/>
            <person name="Durre P."/>
        </authorList>
    </citation>
    <scope>NUCLEOTIDE SEQUENCE [LARGE SCALE GENOMIC DNA]</scope>
    <source>
        <strain evidence="4 6">PTA-10522</strain>
    </source>
</reference>
<dbReference type="PATRIC" id="fig|1705578.3.peg.1054"/>
<protein>
    <submittedName>
        <fullName evidence="3">Uncharacterized protein</fullName>
    </submittedName>
</protein>
<organism evidence="3 5">
    <name type="scientific">Clostridium coskatii</name>
    <dbReference type="NCBI Taxonomy" id="1705578"/>
    <lineage>
        <taxon>Bacteria</taxon>
        <taxon>Bacillati</taxon>
        <taxon>Bacillota</taxon>
        <taxon>Clostridia</taxon>
        <taxon>Eubacteriales</taxon>
        <taxon>Clostridiaceae</taxon>
        <taxon>Clostridium</taxon>
    </lineage>
</organism>
<evidence type="ECO:0000313" key="4">
    <source>
        <dbReference type="EMBL" id="OBR92170.1"/>
    </source>
</evidence>
<reference evidence="3 5" key="1">
    <citation type="journal article" date="2015" name="Biotechnol. Bioeng.">
        <title>Genome sequence and phenotypic characterization of Caulobacter segnis.</title>
        <authorList>
            <person name="Patel S."/>
            <person name="Fletcher B."/>
            <person name="Scott D.C."/>
            <person name="Ely B."/>
        </authorList>
    </citation>
    <scope>NUCLEOTIDE SEQUENCE [LARGE SCALE GENOMIC DNA]</scope>
    <source>
        <strain evidence="3 5">PS02</strain>
    </source>
</reference>
<dbReference type="AlphaFoldDB" id="A0A162JAW5"/>
<dbReference type="Proteomes" id="UP000077384">
    <property type="component" value="Unassembled WGS sequence"/>
</dbReference>
<dbReference type="Proteomes" id="UP000093694">
    <property type="component" value="Unassembled WGS sequence"/>
</dbReference>
<dbReference type="Pfam" id="PF20014">
    <property type="entry name" value="GAP1-M"/>
    <property type="match status" value="1"/>
</dbReference>
<comment type="caution">
    <text evidence="3">The sequence shown here is derived from an EMBL/GenBank/DDBJ whole genome shotgun (WGS) entry which is preliminary data.</text>
</comment>
<feature type="domain" description="GTPase-associated protein 1 N-terminal" evidence="1">
    <location>
        <begin position="1"/>
        <end position="138"/>
    </location>
</feature>
<evidence type="ECO:0000259" key="1">
    <source>
        <dbReference type="Pfam" id="PF20013"/>
    </source>
</evidence>
<dbReference type="InterPro" id="IPR045401">
    <property type="entry name" value="GAP1-M"/>
</dbReference>
<dbReference type="InterPro" id="IPR045402">
    <property type="entry name" value="GAP1-N2"/>
</dbReference>
<accession>A0A162JAW5</accession>
<name>A0A162JAW5_9CLOT</name>
<dbReference type="EMBL" id="LROR01000061">
    <property type="protein sequence ID" value="OBR92170.1"/>
    <property type="molecule type" value="Genomic_DNA"/>
</dbReference>
<dbReference type="Pfam" id="PF20013">
    <property type="entry name" value="GAP1-N2"/>
    <property type="match status" value="1"/>
</dbReference>
<gene>
    <name evidence="4" type="ORF">CLCOS_31650</name>
    <name evidence="3" type="ORF">WX73_00669</name>
</gene>
<keyword evidence="6" id="KW-1185">Reference proteome</keyword>
<feature type="domain" description="GTPase-associated protein 1 middle" evidence="2">
    <location>
        <begin position="158"/>
        <end position="256"/>
    </location>
</feature>
<dbReference type="RefSeq" id="WP_063601394.1">
    <property type="nucleotide sequence ID" value="NZ_LITQ01000017.1"/>
</dbReference>
<dbReference type="EMBL" id="LITQ01000017">
    <property type="protein sequence ID" value="OAA92785.1"/>
    <property type="molecule type" value="Genomic_DNA"/>
</dbReference>
<evidence type="ECO:0000313" key="6">
    <source>
        <dbReference type="Proteomes" id="UP000093694"/>
    </source>
</evidence>
<evidence type="ECO:0000259" key="2">
    <source>
        <dbReference type="Pfam" id="PF20014"/>
    </source>
</evidence>
<proteinExistence type="predicted"/>
<evidence type="ECO:0000313" key="3">
    <source>
        <dbReference type="EMBL" id="OAA92785.1"/>
    </source>
</evidence>
<sequence length="351" mass="40850">MIEQQYYTREKRGIFSSTPGYDTIAKSSGLEDEFIKDTIHSLCSYTAPAFLAGEKDLSKYPKALFYANTGDGKIIIGQSVFAGEDYTLKRNRYFTHCYVISENERKLYIENPEKIIYASGFVENYDMEKGNSIESLREVKVDRVCDVFNSIEDLFLAASIDKNTFINMVKACFDAAAFNKKIYIVVPYDENMDKVIKGILKYLYRALPFAVRRKVGFTTYVKQPEIKEFINIEFLLEGSIKRLTQDVKAGYVFDIADNNFYLEGIDERYHIFIDFVMNNIENEQALNEFFIQADNVCSREKFTIDMYDNILCPSSKNEEVKESTMCMEENEQVEHKHNLVYFLKKLFLNKD</sequence>
<evidence type="ECO:0000313" key="5">
    <source>
        <dbReference type="Proteomes" id="UP000077384"/>
    </source>
</evidence>